<keyword evidence="2" id="KW-1185">Reference proteome</keyword>
<reference evidence="1 2" key="1">
    <citation type="journal article" date="2022" name="New Phytol.">
        <title>Ecological generalism drives hyperdiversity of secondary metabolite gene clusters in xylarialean endophytes.</title>
        <authorList>
            <person name="Franco M.E.E."/>
            <person name="Wisecaver J.H."/>
            <person name="Arnold A.E."/>
            <person name="Ju Y.M."/>
            <person name="Slot J.C."/>
            <person name="Ahrendt S."/>
            <person name="Moore L.P."/>
            <person name="Eastman K.E."/>
            <person name="Scott K."/>
            <person name="Konkel Z."/>
            <person name="Mondo S.J."/>
            <person name="Kuo A."/>
            <person name="Hayes R.D."/>
            <person name="Haridas S."/>
            <person name="Andreopoulos B."/>
            <person name="Riley R."/>
            <person name="LaButti K."/>
            <person name="Pangilinan J."/>
            <person name="Lipzen A."/>
            <person name="Amirebrahimi M."/>
            <person name="Yan J."/>
            <person name="Adam C."/>
            <person name="Keymanesh K."/>
            <person name="Ng V."/>
            <person name="Louie K."/>
            <person name="Northen T."/>
            <person name="Drula E."/>
            <person name="Henrissat B."/>
            <person name="Hsieh H.M."/>
            <person name="Youens-Clark K."/>
            <person name="Lutzoni F."/>
            <person name="Miadlikowska J."/>
            <person name="Eastwood D.C."/>
            <person name="Hamelin R.C."/>
            <person name="Grigoriev I.V."/>
            <person name="U'Ren J.M."/>
        </authorList>
    </citation>
    <scope>NUCLEOTIDE SEQUENCE [LARGE SCALE GENOMIC DNA]</scope>
    <source>
        <strain evidence="1 2">ER1909</strain>
    </source>
</reference>
<comment type="caution">
    <text evidence="1">The sequence shown here is derived from an EMBL/GenBank/DDBJ whole genome shotgun (WGS) entry which is preliminary data.</text>
</comment>
<accession>A0ACC0CX66</accession>
<evidence type="ECO:0000313" key="2">
    <source>
        <dbReference type="Proteomes" id="UP001497680"/>
    </source>
</evidence>
<proteinExistence type="predicted"/>
<protein>
    <submittedName>
        <fullName evidence="1">Uncharacterized protein</fullName>
    </submittedName>
</protein>
<dbReference type="Proteomes" id="UP001497680">
    <property type="component" value="Unassembled WGS sequence"/>
</dbReference>
<evidence type="ECO:0000313" key="1">
    <source>
        <dbReference type="EMBL" id="KAI6085039.1"/>
    </source>
</evidence>
<organism evidence="1 2">
    <name type="scientific">Hypoxylon rubiginosum</name>
    <dbReference type="NCBI Taxonomy" id="110542"/>
    <lineage>
        <taxon>Eukaryota</taxon>
        <taxon>Fungi</taxon>
        <taxon>Dikarya</taxon>
        <taxon>Ascomycota</taxon>
        <taxon>Pezizomycotina</taxon>
        <taxon>Sordariomycetes</taxon>
        <taxon>Xylariomycetidae</taxon>
        <taxon>Xylariales</taxon>
        <taxon>Hypoxylaceae</taxon>
        <taxon>Hypoxylon</taxon>
    </lineage>
</organism>
<dbReference type="EMBL" id="MU394330">
    <property type="protein sequence ID" value="KAI6085039.1"/>
    <property type="molecule type" value="Genomic_DNA"/>
</dbReference>
<gene>
    <name evidence="1" type="ORF">F4821DRAFT_163043</name>
</gene>
<sequence length="1119" mass="126848">MAEPVGITGTAVGILSLCLQVYGGLKGYLDDYRDRDEYVNKTLLHLDRLRSLTNIIESTIPTLQNGHSTPSQTVALCLKDCETEMNSLNTEIQKFKEAVAIDLRGKLREAKKKLQFPFDRPALEKLAFSLDRANSLLTIALEGLHLHAQSTNQSKLIDITDSTRATAAGIATIDTKIDEIHTREATLEAIIGSNQTAITDISQEIRKLSLTTTEIHSSMSQINQIQVETSSSINILHDLSANYKLQQLRAGRLEDGMMEWKDAIINANENSPERKFLHMLMSKPDVLKNWQDDFAADKHALSAVLPGTTLESAISGTRHPVSARAGICGCQYRRYVNRKSFKWLVFTRFDESIVDFPHEPGCIRYQNTGARHEHTSSIWYAGLLQRLLNIAVFASFTRSYGAGGAGISATIRHFAMVDDRRSPAFKIICTLGHSIAYIWRPLRSMKTLGRNKKKAEMAMHQISRVALRKLQRIFANRSSLPTDISRSGCTIIEVLIQQCMEFHRAISKVLPIISPLMMRYILPSLLELGVPSLGRLQTERHVMASLLTRWNPRRADERDVLKNIALLIFQGESERCHLLCCDVFLRRTARECFAEVDGIRESFGLDSPLFTSLLMKDEPMLRRALRLLPTSSDSLVSNGISAVHIAVFWPRGLKILLHHCRDIDLDMKDNSNETPLNLAFKASSQLCHESGALCHNCHCAESVKILLEHACRIPPHISRLFRYASPNAINVFLDHIRSWRERLMEMARRELCEAELYDIGIHDSSILDHAARRVIQKLEAKGVRPYKELQLDSYDYRLSPISDEPETSSLYHDLDDMSGIQIAFNLGFKDIDVFYHNRTPVMTPFLGMEIYEWYLDHGVVITNLVPPVPSTTHQPRWTVAHKIMSELTLGCFRSKDEVDRLILKLGSLGMGDGCNCGCSDREDGCSPLKIFVTAAVRAFGPNIWTIFPAKLQIESLWPETIDNLASISSATANMVIRAYTFQALEIRHTCCAAYRWEPEDFSYIREEDESLLKELEELVAEFEDNFHSQEQPLSRFMEGYFKERMAQFKQEKDAICLSQNEKDNAACLGIKLKLYKQVPYKAQIPKTKLITLKDTTSEDNTWGGYVEDCIRQLNEIYPD</sequence>
<name>A0ACC0CX66_9PEZI</name>